<evidence type="ECO:0000313" key="3">
    <source>
        <dbReference type="Proteomes" id="UP000199202"/>
    </source>
</evidence>
<dbReference type="AlphaFoldDB" id="A0A1G9CPD4"/>
<feature type="domain" description="Aminoglycoside phosphotransferase" evidence="1">
    <location>
        <begin position="42"/>
        <end position="243"/>
    </location>
</feature>
<dbReference type="EMBL" id="FNDJ01000016">
    <property type="protein sequence ID" value="SDK53295.1"/>
    <property type="molecule type" value="Genomic_DNA"/>
</dbReference>
<organism evidence="2 3">
    <name type="scientific">Nonomuraea jiangxiensis</name>
    <dbReference type="NCBI Taxonomy" id="633440"/>
    <lineage>
        <taxon>Bacteria</taxon>
        <taxon>Bacillati</taxon>
        <taxon>Actinomycetota</taxon>
        <taxon>Actinomycetes</taxon>
        <taxon>Streptosporangiales</taxon>
        <taxon>Streptosporangiaceae</taxon>
        <taxon>Nonomuraea</taxon>
    </lineage>
</organism>
<keyword evidence="3" id="KW-1185">Reference proteome</keyword>
<dbReference type="GO" id="GO:0016301">
    <property type="term" value="F:kinase activity"/>
    <property type="evidence" value="ECO:0007669"/>
    <property type="project" value="UniProtKB-KW"/>
</dbReference>
<dbReference type="Pfam" id="PF01636">
    <property type="entry name" value="APH"/>
    <property type="match status" value="1"/>
</dbReference>
<name>A0A1G9CPD4_9ACTN</name>
<dbReference type="InterPro" id="IPR002575">
    <property type="entry name" value="Aminoglycoside_PTrfase"/>
</dbReference>
<evidence type="ECO:0000259" key="1">
    <source>
        <dbReference type="Pfam" id="PF01636"/>
    </source>
</evidence>
<keyword evidence="2" id="KW-0808">Transferase</keyword>
<protein>
    <submittedName>
        <fullName evidence="2">Predicted kinase, aminoglycoside phosphotransferase (APT) family</fullName>
    </submittedName>
</protein>
<sequence length="368" mass="40250">MLRKEKLEASPLEAAPEVNALLRRLGLGTLDGDGISAFAGRNNNWAGRTSTGAAVFVKRLDGDREESLVRFGRALDFQAALLAHPSDDLRCPPLLGADEEGRLLVFAWLDDARAGNVMATDGEFEPDLAYLCGRAIGALHRLPAAADTTPHPLPPVWALQAIPLTMFSAARIAELRYWGLLQRDRPLVAALEALRERESLVEHRPSHSDLRLDQFLLDSSGLHVLDWEEFRMADPARDVGAFAGEWLHHAIRKVNSDVDKVYGPGTTLSHELIVERGSAEIARVRPLIAEFWRGYLDSGVDVDDDLTERSTAYAGWHLLDRLLATAGTQTRLRAIDLAAAGIGRTALLNPGRFTETLGLAAPSRPGSR</sequence>
<dbReference type="Gene3D" id="3.90.1200.10">
    <property type="match status" value="1"/>
</dbReference>
<dbReference type="InterPro" id="IPR011009">
    <property type="entry name" value="Kinase-like_dom_sf"/>
</dbReference>
<gene>
    <name evidence="2" type="ORF">SAMN05421869_116221</name>
</gene>
<dbReference type="NCBIfam" id="NF038156">
    <property type="entry name" value="lant_syn_V_LxmK"/>
    <property type="match status" value="1"/>
</dbReference>
<accession>A0A1G9CPD4</accession>
<evidence type="ECO:0000313" key="2">
    <source>
        <dbReference type="EMBL" id="SDK53295.1"/>
    </source>
</evidence>
<proteinExistence type="predicted"/>
<dbReference type="Proteomes" id="UP000199202">
    <property type="component" value="Unassembled WGS sequence"/>
</dbReference>
<dbReference type="SUPFAM" id="SSF56112">
    <property type="entry name" value="Protein kinase-like (PK-like)"/>
    <property type="match status" value="1"/>
</dbReference>
<dbReference type="STRING" id="633440.SAMN05421869_116221"/>
<reference evidence="2 3" key="1">
    <citation type="submission" date="2016-10" db="EMBL/GenBank/DDBJ databases">
        <authorList>
            <person name="de Groot N.N."/>
        </authorList>
    </citation>
    <scope>NUCLEOTIDE SEQUENCE [LARGE SCALE GENOMIC DNA]</scope>
    <source>
        <strain evidence="2 3">CGMCC 4.6533</strain>
    </source>
</reference>
<keyword evidence="2" id="KW-0418">Kinase</keyword>
<dbReference type="RefSeq" id="WP_176993505.1">
    <property type="nucleotide sequence ID" value="NZ_FNDJ01000016.1"/>
</dbReference>